<dbReference type="PROSITE" id="PS51857">
    <property type="entry name" value="CSD_2"/>
    <property type="match status" value="1"/>
</dbReference>
<dbReference type="PROSITE" id="PS00352">
    <property type="entry name" value="CSD_1"/>
    <property type="match status" value="1"/>
</dbReference>
<dbReference type="InterPro" id="IPR011129">
    <property type="entry name" value="CSD"/>
</dbReference>
<keyword evidence="4" id="KW-0238">DNA-binding</keyword>
<dbReference type="SUPFAM" id="SSF50249">
    <property type="entry name" value="Nucleic acid-binding proteins"/>
    <property type="match status" value="2"/>
</dbReference>
<dbReference type="EMBL" id="AGSN01000211">
    <property type="protein sequence ID" value="EHH05537.1"/>
    <property type="molecule type" value="Genomic_DNA"/>
</dbReference>
<dbReference type="Gene3D" id="2.40.50.140">
    <property type="entry name" value="Nucleic acid-binding proteins"/>
    <property type="match status" value="2"/>
</dbReference>
<evidence type="ECO:0000313" key="5">
    <source>
        <dbReference type="Proteomes" id="UP000002949"/>
    </source>
</evidence>
<dbReference type="PRINTS" id="PR00050">
    <property type="entry name" value="COLDSHOCK"/>
</dbReference>
<name>G6YJ33_9HYPH</name>
<dbReference type="GO" id="GO:0005829">
    <property type="term" value="C:cytosol"/>
    <property type="evidence" value="ECO:0007669"/>
    <property type="project" value="UniProtKB-ARBA"/>
</dbReference>
<accession>G6YJ33</accession>
<gene>
    <name evidence="4" type="ORF">MEA186_30042</name>
</gene>
<dbReference type="PATRIC" id="fig|1082933.3.peg.5835"/>
<comment type="subcellular location">
    <subcellularLocation>
        <location evidence="1">Cytoplasm</location>
    </subcellularLocation>
</comment>
<dbReference type="Proteomes" id="UP000002949">
    <property type="component" value="Unassembled WGS sequence"/>
</dbReference>
<dbReference type="InterPro" id="IPR019844">
    <property type="entry name" value="CSD_CS"/>
</dbReference>
<feature type="region of interest" description="Disordered" evidence="2">
    <location>
        <begin position="12"/>
        <end position="32"/>
    </location>
</feature>
<evidence type="ECO:0000259" key="3">
    <source>
        <dbReference type="PROSITE" id="PS51857"/>
    </source>
</evidence>
<feature type="compositionally biased region" description="Basic and acidic residues" evidence="2">
    <location>
        <begin position="12"/>
        <end position="23"/>
    </location>
</feature>
<dbReference type="SMART" id="SM00357">
    <property type="entry name" value="CSP"/>
    <property type="match status" value="2"/>
</dbReference>
<keyword evidence="5" id="KW-1185">Reference proteome</keyword>
<evidence type="ECO:0000256" key="2">
    <source>
        <dbReference type="SAM" id="MobiDB-lite"/>
    </source>
</evidence>
<evidence type="ECO:0000256" key="1">
    <source>
        <dbReference type="RuleBase" id="RU000408"/>
    </source>
</evidence>
<organism evidence="4 5">
    <name type="scientific">Mesorhizobium amorphae CCNWGS0123</name>
    <dbReference type="NCBI Taxonomy" id="1082933"/>
    <lineage>
        <taxon>Bacteria</taxon>
        <taxon>Pseudomonadati</taxon>
        <taxon>Pseudomonadota</taxon>
        <taxon>Alphaproteobacteria</taxon>
        <taxon>Hyphomicrobiales</taxon>
        <taxon>Phyllobacteriaceae</taxon>
        <taxon>Mesorhizobium</taxon>
    </lineage>
</organism>
<sequence length="205" mass="22430">MPVEMIMGKYRDHREPRRHRNDDDPVSFLERTSEPSYFQRPAAVIADPVDAEVLWFTVSKGFGFVKLSDGTEAYLHVRVLEAAGSLDVAAGTYLKVTVEKSPKGHQVAQVLEIGDQIEKTPSHTRVAGGTIVETGTELESGGTVKWYDPEKGFGFIAPDNGEKDVFVHASTLTRSGLSVLVEGQKVFAKCGQGKKGLEVRSIRLA</sequence>
<dbReference type="AlphaFoldDB" id="G6YJ33"/>
<evidence type="ECO:0000313" key="4">
    <source>
        <dbReference type="EMBL" id="EHH05537.1"/>
    </source>
</evidence>
<dbReference type="eggNOG" id="COG1278">
    <property type="taxonomic scope" value="Bacteria"/>
</dbReference>
<protein>
    <submittedName>
        <fullName evidence="4">Cold-shock DNA-binding domain-containing protein</fullName>
    </submittedName>
</protein>
<dbReference type="InterPro" id="IPR050181">
    <property type="entry name" value="Cold_shock_domain"/>
</dbReference>
<dbReference type="CDD" id="cd04458">
    <property type="entry name" value="CSP_CDS"/>
    <property type="match status" value="1"/>
</dbReference>
<dbReference type="PANTHER" id="PTHR11544">
    <property type="entry name" value="COLD SHOCK DOMAIN CONTAINING PROTEINS"/>
    <property type="match status" value="1"/>
</dbReference>
<dbReference type="Pfam" id="PF00313">
    <property type="entry name" value="CSD"/>
    <property type="match status" value="1"/>
</dbReference>
<dbReference type="InterPro" id="IPR012340">
    <property type="entry name" value="NA-bd_OB-fold"/>
</dbReference>
<dbReference type="GO" id="GO:0003677">
    <property type="term" value="F:DNA binding"/>
    <property type="evidence" value="ECO:0007669"/>
    <property type="project" value="UniProtKB-KW"/>
</dbReference>
<dbReference type="InterPro" id="IPR002059">
    <property type="entry name" value="CSP_DNA-bd"/>
</dbReference>
<reference evidence="4 5" key="1">
    <citation type="journal article" date="2012" name="J. Bacteriol.">
        <title>Draft Genome Sequence of Plant Growth-Promoting Rhizobium Mesorhizobium amorphae, Isolated from Zinc-Lead Mine Tailings.</title>
        <authorList>
            <person name="Hao X."/>
            <person name="Lin Y."/>
            <person name="Johnstone L."/>
            <person name="Baltrus D.A."/>
            <person name="Miller S.J."/>
            <person name="Wei G."/>
            <person name="Rensing C."/>
        </authorList>
    </citation>
    <scope>NUCLEOTIDE SEQUENCE [LARGE SCALE GENOMIC DNA]</scope>
    <source>
        <strain evidence="4 5">CCNWGS0123</strain>
    </source>
</reference>
<feature type="domain" description="CSD" evidence="3">
    <location>
        <begin position="139"/>
        <end position="204"/>
    </location>
</feature>
<proteinExistence type="predicted"/>